<dbReference type="PANTHER" id="PTHR47784:SF5">
    <property type="entry name" value="STEROL UPTAKE CONTROL PROTEIN 2"/>
    <property type="match status" value="1"/>
</dbReference>
<dbReference type="AlphaFoldDB" id="A0A2P4ZJT0"/>
<evidence type="ECO:0008006" key="3">
    <source>
        <dbReference type="Google" id="ProtNLM"/>
    </source>
</evidence>
<evidence type="ECO:0000313" key="1">
    <source>
        <dbReference type="EMBL" id="PON24547.1"/>
    </source>
</evidence>
<dbReference type="GO" id="GO:0001228">
    <property type="term" value="F:DNA-binding transcription activator activity, RNA polymerase II-specific"/>
    <property type="evidence" value="ECO:0007669"/>
    <property type="project" value="TreeGrafter"/>
</dbReference>
<name>A0A2P4ZJT0_9HYPO</name>
<dbReference type="InterPro" id="IPR053157">
    <property type="entry name" value="Sterol_Uptake_Regulator"/>
</dbReference>
<reference evidence="1 2" key="1">
    <citation type="journal article" date="2016" name="Genome Announc.">
        <title>Draft Whole-Genome Sequence of Trichoderma gamsii T6085, a Promising Biocontrol Agent of Fusarium Head Blight on Wheat.</title>
        <authorList>
            <person name="Baroncelli R."/>
            <person name="Zapparata A."/>
            <person name="Piaggeschi G."/>
            <person name="Sarrocco S."/>
            <person name="Vannacci G."/>
        </authorList>
    </citation>
    <scope>NUCLEOTIDE SEQUENCE [LARGE SCALE GENOMIC DNA]</scope>
    <source>
        <strain evidence="1 2">T6085</strain>
    </source>
</reference>
<dbReference type="PANTHER" id="PTHR47784">
    <property type="entry name" value="STEROL UPTAKE CONTROL PROTEIN 2"/>
    <property type="match status" value="1"/>
</dbReference>
<dbReference type="GeneID" id="29981837"/>
<protein>
    <recommendedName>
        <fullName evidence="3">Transcription factor domain-containing protein</fullName>
    </recommendedName>
</protein>
<evidence type="ECO:0000313" key="2">
    <source>
        <dbReference type="Proteomes" id="UP000054821"/>
    </source>
</evidence>
<gene>
    <name evidence="1" type="ORF">TGAM01_v206477</name>
</gene>
<dbReference type="EMBL" id="JPDN02000022">
    <property type="protein sequence ID" value="PON24547.1"/>
    <property type="molecule type" value="Genomic_DNA"/>
</dbReference>
<dbReference type="Proteomes" id="UP000054821">
    <property type="component" value="Unassembled WGS sequence"/>
</dbReference>
<proteinExistence type="predicted"/>
<sequence>MDADNVNVDTSRLQFADEHPALHPQLQDPLFGSARNMVLMNHFSEQTCLDIDLVADGDALWQREAVQASTCFPFLQHALMALSSLHIFHKNPPNAQAYYASACWHSTRASELFRGSVHTIDHNNWQPVLIFLIACIIFNLDILFLDQAADYAKHPISPASILLLMRYPGSLSKQLISRLVSGSLAATLRRRYSFQTAVDEQVLCAIQSLDDFCAAKMNSSADAEFYNDAVKSLKRWAELVSLGSSQMSNEHQE</sequence>
<organism evidence="1 2">
    <name type="scientific">Trichoderma gamsii</name>
    <dbReference type="NCBI Taxonomy" id="398673"/>
    <lineage>
        <taxon>Eukaryota</taxon>
        <taxon>Fungi</taxon>
        <taxon>Dikarya</taxon>
        <taxon>Ascomycota</taxon>
        <taxon>Pezizomycotina</taxon>
        <taxon>Sordariomycetes</taxon>
        <taxon>Hypocreomycetidae</taxon>
        <taxon>Hypocreales</taxon>
        <taxon>Hypocreaceae</taxon>
        <taxon>Trichoderma</taxon>
    </lineage>
</organism>
<comment type="caution">
    <text evidence="1">The sequence shown here is derived from an EMBL/GenBank/DDBJ whole genome shotgun (WGS) entry which is preliminary data.</text>
</comment>
<accession>A0A2P4ZJT0</accession>
<keyword evidence="2" id="KW-1185">Reference proteome</keyword>
<dbReference type="RefSeq" id="XP_018665069.1">
    <property type="nucleotide sequence ID" value="XM_018801754.1"/>
</dbReference>